<feature type="region of interest" description="Disordered" evidence="1">
    <location>
        <begin position="397"/>
        <end position="422"/>
    </location>
</feature>
<keyword evidence="4" id="KW-1185">Reference proteome</keyword>
<comment type="caution">
    <text evidence="3">The sequence shown here is derived from an EMBL/GenBank/DDBJ whole genome shotgun (WGS) entry which is preliminary data.</text>
</comment>
<evidence type="ECO:0000256" key="2">
    <source>
        <dbReference type="SAM" id="Phobius"/>
    </source>
</evidence>
<feature type="transmembrane region" description="Helical" evidence="2">
    <location>
        <begin position="220"/>
        <end position="240"/>
    </location>
</feature>
<keyword evidence="2" id="KW-0812">Transmembrane</keyword>
<dbReference type="RefSeq" id="WP_145719495.1">
    <property type="nucleotide sequence ID" value="NZ_BAAAFY010000003.1"/>
</dbReference>
<dbReference type="Proteomes" id="UP000316778">
    <property type="component" value="Unassembled WGS sequence"/>
</dbReference>
<dbReference type="OrthoDB" id="111691at2"/>
<dbReference type="PANTHER" id="PTHR34219">
    <property type="entry name" value="IRON-REGULATED INNER MEMBRANE PROTEIN-RELATED"/>
    <property type="match status" value="1"/>
</dbReference>
<proteinExistence type="predicted"/>
<evidence type="ECO:0000256" key="1">
    <source>
        <dbReference type="SAM" id="MobiDB-lite"/>
    </source>
</evidence>
<keyword evidence="2" id="KW-1133">Transmembrane helix</keyword>
<dbReference type="AlphaFoldDB" id="A0A562SI10"/>
<reference evidence="3 4" key="1">
    <citation type="journal article" date="2013" name="Stand. Genomic Sci.">
        <title>Genomic Encyclopedia of Type Strains, Phase I: The one thousand microbial genomes (KMG-I) project.</title>
        <authorList>
            <person name="Kyrpides N.C."/>
            <person name="Woyke T."/>
            <person name="Eisen J.A."/>
            <person name="Garrity G."/>
            <person name="Lilburn T.G."/>
            <person name="Beck B.J."/>
            <person name="Whitman W.B."/>
            <person name="Hugenholtz P."/>
            <person name="Klenk H.P."/>
        </authorList>
    </citation>
    <scope>NUCLEOTIDE SEQUENCE [LARGE SCALE GENOMIC DNA]</scope>
    <source>
        <strain evidence="3 4">DSM 13484</strain>
    </source>
</reference>
<protein>
    <submittedName>
        <fullName evidence="3">Putative iron-regulated membrane protein</fullName>
    </submittedName>
</protein>
<evidence type="ECO:0000313" key="3">
    <source>
        <dbReference type="EMBL" id="TWI80939.1"/>
    </source>
</evidence>
<feature type="transmembrane region" description="Helical" evidence="2">
    <location>
        <begin position="20"/>
        <end position="48"/>
    </location>
</feature>
<dbReference type="PANTHER" id="PTHR34219:SF3">
    <property type="entry name" value="BLL7967 PROTEIN"/>
    <property type="match status" value="1"/>
</dbReference>
<feature type="transmembrane region" description="Helical" evidence="2">
    <location>
        <begin position="368"/>
        <end position="389"/>
    </location>
</feature>
<dbReference type="Pfam" id="PF03929">
    <property type="entry name" value="PepSY_TM"/>
    <property type="match status" value="1"/>
</dbReference>
<dbReference type="EMBL" id="VLLG01000008">
    <property type="protein sequence ID" value="TWI80939.1"/>
    <property type="molecule type" value="Genomic_DNA"/>
</dbReference>
<organism evidence="3 4">
    <name type="scientific">Chitinophaga japonensis</name>
    <name type="common">Flexibacter japonensis</name>
    <dbReference type="NCBI Taxonomy" id="104662"/>
    <lineage>
        <taxon>Bacteria</taxon>
        <taxon>Pseudomonadati</taxon>
        <taxon>Bacteroidota</taxon>
        <taxon>Chitinophagia</taxon>
        <taxon>Chitinophagales</taxon>
        <taxon>Chitinophagaceae</taxon>
        <taxon>Chitinophaga</taxon>
    </lineage>
</organism>
<gene>
    <name evidence="3" type="ORF">LX66_5544</name>
</gene>
<evidence type="ECO:0000313" key="4">
    <source>
        <dbReference type="Proteomes" id="UP000316778"/>
    </source>
</evidence>
<sequence>MGNTHKTTGKKKGRSWLKKLNAWLHLWLGLSSGLIVLIVSITGCLFVFHKEISGWIHHDILYVEAPEMQPLPLSVLQEKAQAALGKEFPIRSMITYRQPDRSWEFITYKNGDPDALTIFGATEYYKTAYVNPYTGAVTAVRNLKYDFFVLMKYAHWSLLLNTRYGQPIVGWGTFIFVILLITGLILWWPKKWTKKAREQSFRIKWSGSSRRVNYDLHNVLGFYALLIALVLALTGMVWSFKWFKQAVYVVASGSMTPPQHKEVKSDTLALPPANSNPLDIAYAAAVKAAPAAKRIGVSAVLPANDATIRMAAYWGKETYYDRDDLQFDKHSGRLLLRETAKDRNAGERLIGMNYDIHVGAIAGLPGKILAFFASLICASLPVTGLLVWLNKKKRKAKKPAAQESGYQRAPRQQPRVVLAGRD</sequence>
<keyword evidence="2" id="KW-0472">Membrane</keyword>
<dbReference type="InterPro" id="IPR005625">
    <property type="entry name" value="PepSY-ass_TM"/>
</dbReference>
<accession>A0A562SI10</accession>
<feature type="transmembrane region" description="Helical" evidence="2">
    <location>
        <begin position="168"/>
        <end position="188"/>
    </location>
</feature>
<name>A0A562SI10_CHIJA</name>